<proteinExistence type="inferred from homology"/>
<evidence type="ECO:0000313" key="10">
    <source>
        <dbReference type="EMBL" id="MBA9087965.1"/>
    </source>
</evidence>
<evidence type="ECO:0000256" key="4">
    <source>
        <dbReference type="ARBA" id="ARBA00022553"/>
    </source>
</evidence>
<dbReference type="SUPFAM" id="SSF56801">
    <property type="entry name" value="Acetyl-CoA synthetase-like"/>
    <property type="match status" value="1"/>
</dbReference>
<dbReference type="GO" id="GO:0005829">
    <property type="term" value="C:cytosol"/>
    <property type="evidence" value="ECO:0007669"/>
    <property type="project" value="TreeGrafter"/>
</dbReference>
<evidence type="ECO:0000256" key="1">
    <source>
        <dbReference type="ARBA" id="ARBA00001957"/>
    </source>
</evidence>
<evidence type="ECO:0000259" key="9">
    <source>
        <dbReference type="PROSITE" id="PS50075"/>
    </source>
</evidence>
<evidence type="ECO:0000313" key="11">
    <source>
        <dbReference type="Proteomes" id="UP000567067"/>
    </source>
</evidence>
<evidence type="ECO:0000256" key="2">
    <source>
        <dbReference type="ARBA" id="ARBA00006432"/>
    </source>
</evidence>
<evidence type="ECO:0000256" key="5">
    <source>
        <dbReference type="ARBA" id="ARBA00022598"/>
    </source>
</evidence>
<keyword evidence="8" id="KW-0511">Multifunctional enzyme</keyword>
<dbReference type="InterPro" id="IPR001242">
    <property type="entry name" value="Condensation_dom"/>
</dbReference>
<dbReference type="FunFam" id="3.40.50.980:FF:000001">
    <property type="entry name" value="Non-ribosomal peptide synthetase"/>
    <property type="match status" value="1"/>
</dbReference>
<dbReference type="RefSeq" id="WP_182539244.1">
    <property type="nucleotide sequence ID" value="NZ_JACJIP010000039.1"/>
</dbReference>
<dbReference type="InterPro" id="IPR000873">
    <property type="entry name" value="AMP-dep_synth/lig_dom"/>
</dbReference>
<dbReference type="FunFam" id="3.40.50.12780:FF:000012">
    <property type="entry name" value="Non-ribosomal peptide synthetase"/>
    <property type="match status" value="1"/>
</dbReference>
<dbReference type="PROSITE" id="PS50075">
    <property type="entry name" value="CARRIER"/>
    <property type="match status" value="1"/>
</dbReference>
<dbReference type="InterPro" id="IPR020845">
    <property type="entry name" value="AMP-binding_CS"/>
</dbReference>
<dbReference type="SUPFAM" id="SSF52777">
    <property type="entry name" value="CoA-dependent acyltransferases"/>
    <property type="match status" value="3"/>
</dbReference>
<dbReference type="InterPro" id="IPR023213">
    <property type="entry name" value="CAT-like_dom_sf"/>
</dbReference>
<gene>
    <name evidence="10" type="ORF">FHR92_004458</name>
</gene>
<dbReference type="PANTHER" id="PTHR45527">
    <property type="entry name" value="NONRIBOSOMAL PEPTIDE SYNTHETASE"/>
    <property type="match status" value="1"/>
</dbReference>
<comment type="caution">
    <text evidence="10">The sequence shown here is derived from an EMBL/GenBank/DDBJ whole genome shotgun (WGS) entry which is preliminary data.</text>
</comment>
<dbReference type="Pfam" id="PF00501">
    <property type="entry name" value="AMP-binding"/>
    <property type="match status" value="1"/>
</dbReference>
<reference evidence="10 11" key="1">
    <citation type="submission" date="2020-08" db="EMBL/GenBank/DDBJ databases">
        <title>Genomic Encyclopedia of Type Strains, Phase III (KMG-III): the genomes of soil and plant-associated and newly described type strains.</title>
        <authorList>
            <person name="Whitman W."/>
        </authorList>
    </citation>
    <scope>NUCLEOTIDE SEQUENCE [LARGE SCALE GENOMIC DNA]</scope>
    <source>
        <strain evidence="10 11">CECT 8693</strain>
    </source>
</reference>
<dbReference type="PANTHER" id="PTHR45527:SF1">
    <property type="entry name" value="FATTY ACID SYNTHASE"/>
    <property type="match status" value="1"/>
</dbReference>
<dbReference type="Gene3D" id="3.40.50.980">
    <property type="match status" value="2"/>
</dbReference>
<dbReference type="InterPro" id="IPR036736">
    <property type="entry name" value="ACP-like_sf"/>
</dbReference>
<dbReference type="InterPro" id="IPR025110">
    <property type="entry name" value="AMP-bd_C"/>
</dbReference>
<dbReference type="CDD" id="cd19531">
    <property type="entry name" value="LCL_NRPS-like"/>
    <property type="match status" value="1"/>
</dbReference>
<comment type="similarity">
    <text evidence="2">Belongs to the ATP-dependent AMP-binding enzyme family.</text>
</comment>
<dbReference type="PROSITE" id="PS00455">
    <property type="entry name" value="AMP_BINDING"/>
    <property type="match status" value="1"/>
</dbReference>
<dbReference type="Gene3D" id="2.30.38.10">
    <property type="entry name" value="Luciferase, Domain 3"/>
    <property type="match status" value="1"/>
</dbReference>
<dbReference type="GO" id="GO:0017000">
    <property type="term" value="P:antibiotic biosynthetic process"/>
    <property type="evidence" value="ECO:0007669"/>
    <property type="project" value="UniProtKB-KW"/>
</dbReference>
<organism evidence="10 11">
    <name type="scientific">Fontibacillus solani</name>
    <dbReference type="NCBI Taxonomy" id="1572857"/>
    <lineage>
        <taxon>Bacteria</taxon>
        <taxon>Bacillati</taxon>
        <taxon>Bacillota</taxon>
        <taxon>Bacilli</taxon>
        <taxon>Bacillales</taxon>
        <taxon>Paenibacillaceae</taxon>
        <taxon>Fontibacillus</taxon>
    </lineage>
</organism>
<dbReference type="Pfam" id="PF00550">
    <property type="entry name" value="PP-binding"/>
    <property type="match status" value="1"/>
</dbReference>
<dbReference type="GO" id="GO:0031177">
    <property type="term" value="F:phosphopantetheine binding"/>
    <property type="evidence" value="ECO:0007669"/>
    <property type="project" value="TreeGrafter"/>
</dbReference>
<feature type="domain" description="Carrier" evidence="9">
    <location>
        <begin position="785"/>
        <end position="860"/>
    </location>
</feature>
<evidence type="ECO:0000256" key="7">
    <source>
        <dbReference type="ARBA" id="ARBA00023194"/>
    </source>
</evidence>
<dbReference type="FunFam" id="2.30.38.10:FF:000001">
    <property type="entry name" value="Non-ribosomal peptide synthetase PvdI"/>
    <property type="match status" value="1"/>
</dbReference>
<keyword evidence="6" id="KW-0677">Repeat</keyword>
<keyword evidence="3" id="KW-0596">Phosphopantetheine</keyword>
<dbReference type="Gene3D" id="3.30.300.30">
    <property type="match status" value="1"/>
</dbReference>
<dbReference type="Pfam" id="PF13193">
    <property type="entry name" value="AMP-binding_C"/>
    <property type="match status" value="1"/>
</dbReference>
<keyword evidence="4" id="KW-0597">Phosphoprotein</keyword>
<dbReference type="InterPro" id="IPR010071">
    <property type="entry name" value="AA_adenyl_dom"/>
</dbReference>
<sequence length="1325" mass="149025">MNLDLLSGELEEYREAREFWMKMLSDAEEVEVLAPDRPVGVQNRDSFYEQRLSLSFTASLAEGLMKWSSEKDSLLYVILLSGIMTALVKLRSNPSVIVGCPTVDGTNWSEPAANRVLPIYLNIEGSQTVKQLWKELNRTIAAAYRYQFYPIDHVGSEQGLKAAHLCNVACELDLMHDPSILQTCRQSAINGATFSFKKSDQKIWGELIYNADLYSASMMQSLAGSFMHVLDQMVDNPDLQVRNLSLVNNIGIHQLLKEFHPNKSEFPINMSVAQLFEEQVHLTPDRTALVCGEKRLSYSELNEKADRLATQLEEFGIRRGQVIGIVFDCTPDAVTAMLAVLKAGAAYLPIDPAYPQARINYMLEDSGAAGLITPSKYAGHISYNGCILLIQQNGLEALSSGSKTFIDQLAPLHCTEKENIAYIIYTSGSTGMPKGVMAGHQGMANLHTFFRNELGIRESDKIIQFASASFDASIWEMFMAFFTGAELHLIEKETIESYESFTDYVRRSGITVATLPPTYASHLDPSRVSTLRMLVTAGSASDPELAKRWGQQMKYINAYGPTESTVCATFWQTDHLSLSEIDTMRDYLTSVPIGKPILNTEIYIVNREDHLLPVGFMGELCIGGVSLALGYLGREQLTAERFVENPFVPGEVMYKTGDYARWLPDGNIDFLGRIDHQVKIRGFRIEIGEIEVQLVQHPDISEAHVTAKRDIDGEACLCAYFSPWKGNRTDELKEWLAERLPAFMLPQYYFPLEKLPLTANGKIDTKALPDPAAHDPGGMDAADDPSATATERKLADLWKLTLGKDLVSLDDHFFNCGGHSLKAATLITEIHKHFQIQLTLRMLMEAPTLRGMAEAIDLSLESGSLPAIEPALPRDYYPLSLAQKRMFILNQYEPKQLTYNISVALRIDGPVDKEKLQKALHELVQRHETLRTSFMLHESHPVQQIHTETQLRLGYRTIQEYEPGDELQRFIQPFDLAKAPLLRAELLHINTNRHVLCLDMHHIISDGVSMSVLINDMMRLYQNEALEPLRLQYKDFSCWQNEMLDTGRLSEQEAFWLNEFATPAPQLQIQTDYLRQASSEEEGADEAVKIVLPPEIASGLHTIAASAGSTLYMVLLSAYSVLLSIYSGQTDIVVGTPVAGRSRADLQPLIGMFVNILPIRSKPEYHKTFLEYLAEVKETSLSALEHQDFPFDGLVRRLNIARDAGRNPLFDASFALQNMDTDIPAIDGLNIEPVDLNFYQAKFDLTLWAEEKGDEILLALEYRTRLFKRQTAEKLLCDMNRLIGLIIESPHVQLGAIDLRTSEEVKEQERRFIELEAALEMDFEL</sequence>
<keyword evidence="7" id="KW-0045">Antibiotic biosynthesis</keyword>
<dbReference type="GO" id="GO:0044550">
    <property type="term" value="P:secondary metabolite biosynthetic process"/>
    <property type="evidence" value="ECO:0007669"/>
    <property type="project" value="TreeGrafter"/>
</dbReference>
<dbReference type="SUPFAM" id="SSF47336">
    <property type="entry name" value="ACP-like"/>
    <property type="match status" value="1"/>
</dbReference>
<dbReference type="EMBL" id="JACJIP010000039">
    <property type="protein sequence ID" value="MBA9087965.1"/>
    <property type="molecule type" value="Genomic_DNA"/>
</dbReference>
<name>A0A7W3XTU1_9BACL</name>
<dbReference type="Pfam" id="PF00668">
    <property type="entry name" value="Condensation"/>
    <property type="match status" value="2"/>
</dbReference>
<dbReference type="Gene3D" id="3.30.559.30">
    <property type="entry name" value="Nonribosomal peptide synthetase, condensation domain"/>
    <property type="match status" value="2"/>
</dbReference>
<dbReference type="Gene3D" id="1.10.1200.10">
    <property type="entry name" value="ACP-like"/>
    <property type="match status" value="1"/>
</dbReference>
<evidence type="ECO:0000256" key="3">
    <source>
        <dbReference type="ARBA" id="ARBA00022450"/>
    </source>
</evidence>
<dbReference type="GO" id="GO:0043041">
    <property type="term" value="P:amino acid activation for nonribosomal peptide biosynthetic process"/>
    <property type="evidence" value="ECO:0007669"/>
    <property type="project" value="TreeGrafter"/>
</dbReference>
<keyword evidence="5" id="KW-0436">Ligase</keyword>
<evidence type="ECO:0000256" key="8">
    <source>
        <dbReference type="ARBA" id="ARBA00023268"/>
    </source>
</evidence>
<dbReference type="Gene3D" id="3.30.559.10">
    <property type="entry name" value="Chloramphenicol acetyltransferase-like domain"/>
    <property type="match status" value="1"/>
</dbReference>
<evidence type="ECO:0000256" key="6">
    <source>
        <dbReference type="ARBA" id="ARBA00022737"/>
    </source>
</evidence>
<dbReference type="NCBIfam" id="TIGR01733">
    <property type="entry name" value="AA-adenyl-dom"/>
    <property type="match status" value="1"/>
</dbReference>
<dbReference type="GO" id="GO:0016874">
    <property type="term" value="F:ligase activity"/>
    <property type="evidence" value="ECO:0007669"/>
    <property type="project" value="UniProtKB-KW"/>
</dbReference>
<keyword evidence="11" id="KW-1185">Reference proteome</keyword>
<dbReference type="GO" id="GO:0008610">
    <property type="term" value="P:lipid biosynthetic process"/>
    <property type="evidence" value="ECO:0007669"/>
    <property type="project" value="UniProtKB-ARBA"/>
</dbReference>
<comment type="cofactor">
    <cofactor evidence="1">
        <name>pantetheine 4'-phosphate</name>
        <dbReference type="ChEBI" id="CHEBI:47942"/>
    </cofactor>
</comment>
<dbReference type="InterPro" id="IPR045851">
    <property type="entry name" value="AMP-bd_C_sf"/>
</dbReference>
<accession>A0A7W3XTU1</accession>
<dbReference type="Proteomes" id="UP000567067">
    <property type="component" value="Unassembled WGS sequence"/>
</dbReference>
<dbReference type="InterPro" id="IPR009081">
    <property type="entry name" value="PP-bd_ACP"/>
</dbReference>
<protein>
    <submittedName>
        <fullName evidence="10">Fengycin family lipopeptide synthetase D</fullName>
    </submittedName>
</protein>